<dbReference type="InParanoid" id="L5KPT9"/>
<proteinExistence type="predicted"/>
<evidence type="ECO:0000313" key="2">
    <source>
        <dbReference type="EMBL" id="ELK13332.1"/>
    </source>
</evidence>
<dbReference type="Proteomes" id="UP000010552">
    <property type="component" value="Unassembled WGS sequence"/>
</dbReference>
<feature type="region of interest" description="Disordered" evidence="1">
    <location>
        <begin position="1"/>
        <end position="51"/>
    </location>
</feature>
<evidence type="ECO:0000256" key="1">
    <source>
        <dbReference type="SAM" id="MobiDB-lite"/>
    </source>
</evidence>
<accession>L5KPT9</accession>
<organism evidence="2 3">
    <name type="scientific">Pteropus alecto</name>
    <name type="common">Black flying fox</name>
    <dbReference type="NCBI Taxonomy" id="9402"/>
    <lineage>
        <taxon>Eukaryota</taxon>
        <taxon>Metazoa</taxon>
        <taxon>Chordata</taxon>
        <taxon>Craniata</taxon>
        <taxon>Vertebrata</taxon>
        <taxon>Euteleostomi</taxon>
        <taxon>Mammalia</taxon>
        <taxon>Eutheria</taxon>
        <taxon>Laurasiatheria</taxon>
        <taxon>Chiroptera</taxon>
        <taxon>Yinpterochiroptera</taxon>
        <taxon>Pteropodoidea</taxon>
        <taxon>Pteropodidae</taxon>
        <taxon>Pteropodinae</taxon>
        <taxon>Pteropus</taxon>
    </lineage>
</organism>
<keyword evidence="3" id="KW-1185">Reference proteome</keyword>
<dbReference type="EMBL" id="KB030625">
    <property type="protein sequence ID" value="ELK13332.1"/>
    <property type="molecule type" value="Genomic_DNA"/>
</dbReference>
<reference evidence="3" key="1">
    <citation type="journal article" date="2013" name="Science">
        <title>Comparative analysis of bat genomes provides insight into the evolution of flight and immunity.</title>
        <authorList>
            <person name="Zhang G."/>
            <person name="Cowled C."/>
            <person name="Shi Z."/>
            <person name="Huang Z."/>
            <person name="Bishop-Lilly K.A."/>
            <person name="Fang X."/>
            <person name="Wynne J.W."/>
            <person name="Xiong Z."/>
            <person name="Baker M.L."/>
            <person name="Zhao W."/>
            <person name="Tachedjian M."/>
            <person name="Zhu Y."/>
            <person name="Zhou P."/>
            <person name="Jiang X."/>
            <person name="Ng J."/>
            <person name="Yang L."/>
            <person name="Wu L."/>
            <person name="Xiao J."/>
            <person name="Feng Y."/>
            <person name="Chen Y."/>
            <person name="Sun X."/>
            <person name="Zhang Y."/>
            <person name="Marsh G.A."/>
            <person name="Crameri G."/>
            <person name="Broder C.C."/>
            <person name="Frey K.G."/>
            <person name="Wang L.F."/>
            <person name="Wang J."/>
        </authorList>
    </citation>
    <scope>NUCLEOTIDE SEQUENCE [LARGE SCALE GENOMIC DNA]</scope>
</reference>
<sequence length="51" mass="5042">MAAPDLPVGVAGCPLPARPEGLGGSQQGEGSPFTQLPNCPPPPGPPSFLHP</sequence>
<name>L5KPT9_PTEAL</name>
<protein>
    <submittedName>
        <fullName evidence="2">Uncharacterized protein</fullName>
    </submittedName>
</protein>
<dbReference type="AlphaFoldDB" id="L5KPT9"/>
<gene>
    <name evidence="2" type="ORF">PAL_GLEAN10011360</name>
</gene>
<evidence type="ECO:0000313" key="3">
    <source>
        <dbReference type="Proteomes" id="UP000010552"/>
    </source>
</evidence>
<feature type="compositionally biased region" description="Pro residues" evidence="1">
    <location>
        <begin position="38"/>
        <end position="51"/>
    </location>
</feature>